<dbReference type="EMBL" id="CACRXK020021064">
    <property type="protein sequence ID" value="CAB4035451.1"/>
    <property type="molecule type" value="Genomic_DNA"/>
</dbReference>
<protein>
    <submittedName>
        <fullName evidence="2">Red-like isoform X1</fullName>
    </submittedName>
</protein>
<organism evidence="2 3">
    <name type="scientific">Paramuricea clavata</name>
    <name type="common">Red gorgonian</name>
    <name type="synonym">Violescent sea-whip</name>
    <dbReference type="NCBI Taxonomy" id="317549"/>
    <lineage>
        <taxon>Eukaryota</taxon>
        <taxon>Metazoa</taxon>
        <taxon>Cnidaria</taxon>
        <taxon>Anthozoa</taxon>
        <taxon>Octocorallia</taxon>
        <taxon>Malacalcyonacea</taxon>
        <taxon>Plexauridae</taxon>
        <taxon>Paramuricea</taxon>
    </lineage>
</organism>
<feature type="region of interest" description="Disordered" evidence="1">
    <location>
        <begin position="1"/>
        <end position="20"/>
    </location>
</feature>
<dbReference type="Proteomes" id="UP001152795">
    <property type="component" value="Unassembled WGS sequence"/>
</dbReference>
<dbReference type="OrthoDB" id="3366823at2759"/>
<dbReference type="AlphaFoldDB" id="A0A7D9LQU2"/>
<evidence type="ECO:0000256" key="1">
    <source>
        <dbReference type="SAM" id="MobiDB-lite"/>
    </source>
</evidence>
<name>A0A7D9LQU2_PARCT</name>
<evidence type="ECO:0000313" key="3">
    <source>
        <dbReference type="Proteomes" id="UP001152795"/>
    </source>
</evidence>
<feature type="region of interest" description="Disordered" evidence="1">
    <location>
        <begin position="59"/>
        <end position="112"/>
    </location>
</feature>
<feature type="compositionally biased region" description="Basic and acidic residues" evidence="1">
    <location>
        <begin position="69"/>
        <end position="82"/>
    </location>
</feature>
<comment type="caution">
    <text evidence="2">The sequence shown here is derived from an EMBL/GenBank/DDBJ whole genome shotgun (WGS) entry which is preliminary data.</text>
</comment>
<dbReference type="InterPro" id="IPR039896">
    <property type="entry name" value="Red-like"/>
</dbReference>
<gene>
    <name evidence="2" type="ORF">PACLA_8A076323</name>
</gene>
<feature type="compositionally biased region" description="Acidic residues" evidence="1">
    <location>
        <begin position="1"/>
        <end position="13"/>
    </location>
</feature>
<accession>A0A7D9LQU2</accession>
<dbReference type="Pfam" id="PF07807">
    <property type="entry name" value="RED_C"/>
    <property type="match status" value="1"/>
</dbReference>
<evidence type="ECO:0000313" key="2">
    <source>
        <dbReference type="EMBL" id="CAB4035451.1"/>
    </source>
</evidence>
<keyword evidence="3" id="KW-1185">Reference proteome</keyword>
<dbReference type="PANTHER" id="PTHR12765">
    <property type="entry name" value="RED PROTEIN IK FACTOR CYTOKINE IK"/>
    <property type="match status" value="1"/>
</dbReference>
<sequence length="112" mass="13309">MDADYNYDSEEEVDYSKMDMGNKKGPIKRWDFETEEEYNSYMERREALPKAAFQFGVKMSDGRKTRRTGPKDEKAKLDRDWNKISQIISKRKTDGGDDRSRSKQDSKKSRMY</sequence>
<proteinExistence type="predicted"/>
<feature type="compositionally biased region" description="Basic and acidic residues" evidence="1">
    <location>
        <begin position="91"/>
        <end position="112"/>
    </location>
</feature>
<dbReference type="InterPro" id="IPR012492">
    <property type="entry name" value="RED_C"/>
</dbReference>
<reference evidence="2" key="1">
    <citation type="submission" date="2020-04" db="EMBL/GenBank/DDBJ databases">
        <authorList>
            <person name="Alioto T."/>
            <person name="Alioto T."/>
            <person name="Gomez Garrido J."/>
        </authorList>
    </citation>
    <scope>NUCLEOTIDE SEQUENCE</scope>
    <source>
        <strain evidence="2">A484AB</strain>
    </source>
</reference>